<reference evidence="1" key="1">
    <citation type="journal article" date="2015" name="Nature">
        <title>Complex archaea that bridge the gap between prokaryotes and eukaryotes.</title>
        <authorList>
            <person name="Spang A."/>
            <person name="Saw J.H."/>
            <person name="Jorgensen S.L."/>
            <person name="Zaremba-Niedzwiedzka K."/>
            <person name="Martijn J."/>
            <person name="Lind A.E."/>
            <person name="van Eijk R."/>
            <person name="Schleper C."/>
            <person name="Guy L."/>
            <person name="Ettema T.J."/>
        </authorList>
    </citation>
    <scope>NUCLEOTIDE SEQUENCE</scope>
</reference>
<gene>
    <name evidence="1" type="ORF">LCGC14_0175080</name>
</gene>
<dbReference type="EMBL" id="LAZR01000069">
    <property type="protein sequence ID" value="KKN95639.1"/>
    <property type="molecule type" value="Genomic_DNA"/>
</dbReference>
<protein>
    <submittedName>
        <fullName evidence="1">Uncharacterized protein</fullName>
    </submittedName>
</protein>
<proteinExistence type="predicted"/>
<sequence>MSTKMYKVTSYLIEDVEAIEYFFNFEDAHNIILKLLAKVKSKYGGYIEIRSETGPKNKTQYIFHPKESISWSIRQLIGFDIEIEFIEQTAPFDKLDEELRNKFKFR</sequence>
<name>A0A0F9UV71_9ZZZZ</name>
<accession>A0A0F9UV71</accession>
<dbReference type="AlphaFoldDB" id="A0A0F9UV71"/>
<organism evidence="1">
    <name type="scientific">marine sediment metagenome</name>
    <dbReference type="NCBI Taxonomy" id="412755"/>
    <lineage>
        <taxon>unclassified sequences</taxon>
        <taxon>metagenomes</taxon>
        <taxon>ecological metagenomes</taxon>
    </lineage>
</organism>
<comment type="caution">
    <text evidence="1">The sequence shown here is derived from an EMBL/GenBank/DDBJ whole genome shotgun (WGS) entry which is preliminary data.</text>
</comment>
<evidence type="ECO:0000313" key="1">
    <source>
        <dbReference type="EMBL" id="KKN95639.1"/>
    </source>
</evidence>